<evidence type="ECO:0000313" key="7">
    <source>
        <dbReference type="EMBL" id="MBA8951660.1"/>
    </source>
</evidence>
<sequence>MKTTNAMGELRVGHTEREAAVERLQEAYAEGRLEHEEFDTRMHLAMTAKTHADIEVLFRDLAGTGGRPALAAGMAGTGPEPTGEDRALAALTHGLGYVTSFVGPLVMMALSGKRSEYVRRHAVAALNFQLTLLLLTIVTFGIGGILYAVTWIVAGIAACYALAGRDFRYPWTPRLVK</sequence>
<feature type="transmembrane region" description="Helical" evidence="5">
    <location>
        <begin position="87"/>
        <end position="110"/>
    </location>
</feature>
<dbReference type="PANTHER" id="PTHR40763">
    <property type="entry name" value="MEMBRANE PROTEIN-RELATED"/>
    <property type="match status" value="1"/>
</dbReference>
<evidence type="ECO:0000256" key="3">
    <source>
        <dbReference type="ARBA" id="ARBA00022989"/>
    </source>
</evidence>
<dbReference type="RefSeq" id="WP_182844021.1">
    <property type="nucleotide sequence ID" value="NZ_BAAALP010000010.1"/>
</dbReference>
<keyword evidence="4 5" id="KW-0472">Membrane</keyword>
<evidence type="ECO:0000256" key="5">
    <source>
        <dbReference type="SAM" id="Phobius"/>
    </source>
</evidence>
<dbReference type="Pfam" id="PF08044">
    <property type="entry name" value="DUF1707"/>
    <property type="match status" value="1"/>
</dbReference>
<dbReference type="Proteomes" id="UP000572680">
    <property type="component" value="Unassembled WGS sequence"/>
</dbReference>
<evidence type="ECO:0000256" key="4">
    <source>
        <dbReference type="ARBA" id="ARBA00023136"/>
    </source>
</evidence>
<organism evidence="7 8">
    <name type="scientific">Actinomadura namibiensis</name>
    <dbReference type="NCBI Taxonomy" id="182080"/>
    <lineage>
        <taxon>Bacteria</taxon>
        <taxon>Bacillati</taxon>
        <taxon>Actinomycetota</taxon>
        <taxon>Actinomycetes</taxon>
        <taxon>Streptosporangiales</taxon>
        <taxon>Thermomonosporaceae</taxon>
        <taxon>Actinomadura</taxon>
    </lineage>
</organism>
<reference evidence="7 8" key="1">
    <citation type="submission" date="2020-08" db="EMBL/GenBank/DDBJ databases">
        <title>Genomic Encyclopedia of Type Strains, Phase IV (KMG-IV): sequencing the most valuable type-strain genomes for metagenomic binning, comparative biology and taxonomic classification.</title>
        <authorList>
            <person name="Goeker M."/>
        </authorList>
    </citation>
    <scope>NUCLEOTIDE SEQUENCE [LARGE SCALE GENOMIC DNA]</scope>
    <source>
        <strain evidence="7 8">DSM 44197</strain>
    </source>
</reference>
<keyword evidence="3 5" id="KW-1133">Transmembrane helix</keyword>
<accession>A0A7W3LP73</accession>
<dbReference type="AlphaFoldDB" id="A0A7W3LP73"/>
<evidence type="ECO:0000313" key="8">
    <source>
        <dbReference type="Proteomes" id="UP000572680"/>
    </source>
</evidence>
<dbReference type="PANTHER" id="PTHR40763:SF5">
    <property type="entry name" value="MEMBRANE PROTEIN"/>
    <property type="match status" value="1"/>
</dbReference>
<proteinExistence type="predicted"/>
<gene>
    <name evidence="7" type="ORF">HNR61_003300</name>
</gene>
<dbReference type="InterPro" id="IPR012551">
    <property type="entry name" value="DUF1707_SHOCT-like"/>
</dbReference>
<evidence type="ECO:0000256" key="2">
    <source>
        <dbReference type="ARBA" id="ARBA00022692"/>
    </source>
</evidence>
<keyword evidence="2 5" id="KW-0812">Transmembrane</keyword>
<keyword evidence="8" id="KW-1185">Reference proteome</keyword>
<dbReference type="InterPro" id="IPR019109">
    <property type="entry name" value="MamF_MmsF"/>
</dbReference>
<evidence type="ECO:0000256" key="1">
    <source>
        <dbReference type="ARBA" id="ARBA00004141"/>
    </source>
</evidence>
<dbReference type="EMBL" id="JACJIA010000004">
    <property type="protein sequence ID" value="MBA8951660.1"/>
    <property type="molecule type" value="Genomic_DNA"/>
</dbReference>
<protein>
    <submittedName>
        <fullName evidence="7">Putative Tic20 family protein</fullName>
    </submittedName>
</protein>
<name>A0A7W3LP73_ACTNM</name>
<comment type="caution">
    <text evidence="7">The sequence shown here is derived from an EMBL/GenBank/DDBJ whole genome shotgun (WGS) entry which is preliminary data.</text>
</comment>
<dbReference type="Pfam" id="PF09685">
    <property type="entry name" value="MamF_MmsF"/>
    <property type="match status" value="1"/>
</dbReference>
<comment type="subcellular location">
    <subcellularLocation>
        <location evidence="1">Membrane</location>
        <topology evidence="1">Multi-pass membrane protein</topology>
    </subcellularLocation>
</comment>
<feature type="domain" description="DUF1707" evidence="6">
    <location>
        <begin position="10"/>
        <end position="61"/>
    </location>
</feature>
<evidence type="ECO:0000259" key="6">
    <source>
        <dbReference type="Pfam" id="PF08044"/>
    </source>
</evidence>